<dbReference type="KEGG" id="tem:JW646_12000"/>
<accession>A0AAX2ZB72</accession>
<gene>
    <name evidence="1" type="ORF">JW646_12000</name>
</gene>
<evidence type="ECO:0000313" key="2">
    <source>
        <dbReference type="Proteomes" id="UP001198983"/>
    </source>
</evidence>
<organism evidence="1 2">
    <name type="scientific">Terrisporobacter hibernicus</name>
    <dbReference type="NCBI Taxonomy" id="2813371"/>
    <lineage>
        <taxon>Bacteria</taxon>
        <taxon>Bacillati</taxon>
        <taxon>Bacillota</taxon>
        <taxon>Clostridia</taxon>
        <taxon>Peptostreptococcales</taxon>
        <taxon>Peptostreptococcaceae</taxon>
        <taxon>Terrisporobacter</taxon>
    </lineage>
</organism>
<dbReference type="InterPro" id="IPR030906">
    <property type="entry name" value="Surf_polysacc"/>
</dbReference>
<dbReference type="NCBIfam" id="TIGR04396">
    <property type="entry name" value="surf_polysacc"/>
    <property type="match status" value="1"/>
</dbReference>
<dbReference type="EMBL" id="CP081135">
    <property type="protein sequence ID" value="UEL46367.1"/>
    <property type="molecule type" value="Genomic_DNA"/>
</dbReference>
<dbReference type="RefSeq" id="WP_148555944.1">
    <property type="nucleotide sequence ID" value="NZ_CP081135.1"/>
</dbReference>
<dbReference type="SUPFAM" id="SSF53756">
    <property type="entry name" value="UDP-Glycosyltransferase/glycogen phosphorylase"/>
    <property type="match status" value="1"/>
</dbReference>
<reference evidence="1 2" key="1">
    <citation type="journal article" date="2023" name="Int. J. Syst. Evol. Microbiol.">
        <title>Terrisporobacter hibernicus sp. nov., isolated from bovine faeces in Northern Ireland.</title>
        <authorList>
            <person name="Mitchell M."/>
            <person name="Nguyen S.V."/>
            <person name="Connor M."/>
            <person name="Fairley D.J."/>
            <person name="Donoghue O."/>
            <person name="Marshall H."/>
            <person name="Koolman L."/>
            <person name="McMullan G."/>
            <person name="Schaffer K.E."/>
            <person name="McGrath J.W."/>
            <person name="Fanning S."/>
        </authorList>
    </citation>
    <scope>NUCLEOTIDE SEQUENCE [LARGE SCALE GENOMIC DNA]</scope>
    <source>
        <strain evidence="1 2">MCA3</strain>
    </source>
</reference>
<keyword evidence="2" id="KW-1185">Reference proteome</keyword>
<evidence type="ECO:0000313" key="1">
    <source>
        <dbReference type="EMBL" id="UEL46367.1"/>
    </source>
</evidence>
<evidence type="ECO:0008006" key="3">
    <source>
        <dbReference type="Google" id="ProtNLM"/>
    </source>
</evidence>
<dbReference type="Proteomes" id="UP001198983">
    <property type="component" value="Chromosome"/>
</dbReference>
<dbReference type="Gene3D" id="3.40.50.2000">
    <property type="entry name" value="Glycogen Phosphorylase B"/>
    <property type="match status" value="2"/>
</dbReference>
<protein>
    <recommendedName>
        <fullName evidence="3">Surface carbohydrate biosynthesis protein</fullName>
    </recommendedName>
</protein>
<proteinExistence type="predicted"/>
<sequence length="368" mass="44372">MKIIIFYHEIQRELQNAYLLKAELVRRGHEVYIYHYDYIKQTKQVLAFVPDIIITHSFHDPRSANYMTELFSNKITRVVNLQYEQVLSEVWEDYHIPKELEKNAIHLCWGEHMKNRLISKGINKKNAIVVGSLSVDMDRIKFKSIYKSREEISHEYNLQNNKQWILFISSFSMSELKHKRKKVFFSLLGEKNTLQFCEVSTKSKKIILKWIEEYIKNNDCEFIYRPHPYEKRRYNNFNILDILEKKYDNFHLISEDSVRTWINVCDKINTWISTSVSDAYFMNKNCSILRPINIPPYLDLEIMQSFNKISNYEDFYNYNKLNDTACLSSNENIMKKYYFLDENKYAYEKICDLLEKIVKKNIVMNLYK</sequence>
<dbReference type="AlphaFoldDB" id="A0AAX2ZB72"/>
<name>A0AAX2ZB72_9FIRM</name>